<keyword evidence="1" id="KW-1133">Transmembrane helix</keyword>
<dbReference type="PANTHER" id="PTHR35793">
    <property type="entry name" value="INNER MEMBRANE PROTEIN YJIG"/>
    <property type="match status" value="1"/>
</dbReference>
<keyword evidence="1" id="KW-0472">Membrane</keyword>
<organism evidence="2 3">
    <name type="scientific">Isachenkonia alkalipeptolytica</name>
    <dbReference type="NCBI Taxonomy" id="2565777"/>
    <lineage>
        <taxon>Bacteria</taxon>
        <taxon>Bacillati</taxon>
        <taxon>Bacillota</taxon>
        <taxon>Clostridia</taxon>
        <taxon>Eubacteriales</taxon>
        <taxon>Clostridiaceae</taxon>
        <taxon>Isachenkonia</taxon>
    </lineage>
</organism>
<feature type="transmembrane region" description="Helical" evidence="1">
    <location>
        <begin position="20"/>
        <end position="37"/>
    </location>
</feature>
<dbReference type="PANTHER" id="PTHR35793:SF2">
    <property type="entry name" value="INNER MEMBRANE PROTEIN YJIG"/>
    <property type="match status" value="1"/>
</dbReference>
<accession>A0AA43XKE7</accession>
<protein>
    <submittedName>
        <fullName evidence="2">Nucleoside recognition family protein</fullName>
    </submittedName>
</protein>
<dbReference type="InterPro" id="IPR052549">
    <property type="entry name" value="SpmB"/>
</dbReference>
<proteinExistence type="predicted"/>
<evidence type="ECO:0000313" key="2">
    <source>
        <dbReference type="EMBL" id="NBG88267.1"/>
    </source>
</evidence>
<keyword evidence="1" id="KW-0812">Transmembrane</keyword>
<sequence length="316" mass="33865">MQQVIDMILDSGARGIDLSLYLIMPIMVTMMAIMKVLEEKNVLNKVAVVFSPLLLIFGLPGLGVFALIQILFISFAAPVATLKVMEMRPSISDARIAATLAAILVMAQANATFPLAAVGLNLPINILTSIPAGLLASFIAFKMCVKLDLHHPAKEDPSESEEEEDTGKQKKKFIPLLFKGGEEGLQITLKSIPPLILAILMVNIFEMAGIIDILETIMAPLLTLIGIPSIAVLPIVTKFIAGGTAMMAIILDIMEEGLMTVSELNRMAGFTMNPLDPVGLAVLMATGPRVAKVARPAIIAAVIGIVFRGFLHILIF</sequence>
<dbReference type="GO" id="GO:0005886">
    <property type="term" value="C:plasma membrane"/>
    <property type="evidence" value="ECO:0007669"/>
    <property type="project" value="TreeGrafter"/>
</dbReference>
<feature type="transmembrane region" description="Helical" evidence="1">
    <location>
        <begin position="49"/>
        <end position="75"/>
    </location>
</feature>
<dbReference type="Proteomes" id="UP000449710">
    <property type="component" value="Unassembled WGS sequence"/>
</dbReference>
<feature type="transmembrane region" description="Helical" evidence="1">
    <location>
        <begin position="293"/>
        <end position="315"/>
    </location>
</feature>
<feature type="transmembrane region" description="Helical" evidence="1">
    <location>
        <begin position="122"/>
        <end position="141"/>
    </location>
</feature>
<dbReference type="AlphaFoldDB" id="A0AA43XKE7"/>
<name>A0AA43XKE7_9CLOT</name>
<dbReference type="RefSeq" id="WP_160720652.1">
    <property type="nucleotide sequence ID" value="NZ_SUMG01000007.1"/>
</dbReference>
<evidence type="ECO:0000313" key="3">
    <source>
        <dbReference type="Proteomes" id="UP000449710"/>
    </source>
</evidence>
<feature type="transmembrane region" description="Helical" evidence="1">
    <location>
        <begin position="192"/>
        <end position="211"/>
    </location>
</feature>
<dbReference type="EMBL" id="SUMG01000007">
    <property type="protein sequence ID" value="NBG88267.1"/>
    <property type="molecule type" value="Genomic_DNA"/>
</dbReference>
<gene>
    <name evidence="2" type="ORF">ISALK_07110</name>
</gene>
<keyword evidence="3" id="KW-1185">Reference proteome</keyword>
<comment type="caution">
    <text evidence="2">The sequence shown here is derived from an EMBL/GenBank/DDBJ whole genome shotgun (WGS) entry which is preliminary data.</text>
</comment>
<reference evidence="2 3" key="1">
    <citation type="submission" date="2019-04" db="EMBL/GenBank/DDBJ databases">
        <title>Isachenkonia alkalipeptolytica gen. nov. sp. nov. a new anaerobic, alkiliphilic organothrophic bacterium capable to reduce synthesized ferrihydrite isolated from a soda lake.</title>
        <authorList>
            <person name="Toshchakov S.V."/>
            <person name="Zavarzina D.G."/>
            <person name="Zhilina T.N."/>
            <person name="Kostrikina N.A."/>
            <person name="Kublanov I.V."/>
        </authorList>
    </citation>
    <scope>NUCLEOTIDE SEQUENCE [LARGE SCALE GENOMIC DNA]</scope>
    <source>
        <strain evidence="2 3">Z-1701</strain>
    </source>
</reference>
<evidence type="ECO:0000256" key="1">
    <source>
        <dbReference type="SAM" id="Phobius"/>
    </source>
</evidence>
<feature type="transmembrane region" description="Helical" evidence="1">
    <location>
        <begin position="96"/>
        <end position="116"/>
    </location>
</feature>